<dbReference type="EMBL" id="PDLN01000009">
    <property type="protein sequence ID" value="RDW75715.1"/>
    <property type="molecule type" value="Genomic_DNA"/>
</dbReference>
<keyword evidence="2" id="KW-1185">Reference proteome</keyword>
<dbReference type="InterPro" id="IPR036610">
    <property type="entry name" value="PEBP-like_sf"/>
</dbReference>
<dbReference type="CDD" id="cd00457">
    <property type="entry name" value="PEBP"/>
    <property type="match status" value="1"/>
</dbReference>
<sequence>MAFSTGILKYIEYTVSLLFRNVKGHDVGLFIKSPAFTNDAKLATPTLVTTSPDCGPSPAMLKVEYTQFHTPPAAVKMPSLTWDLPAEMQENVKEYILLCEDPDAPSFSKTPSLHGLWYGIPGNVRSVRPEDFVVKEESDGGACSLQGGFRLGKNRRGTVYTPPRPLLEHGPHRYFFELVALSKPLELGGLSHRATKAELEKECVGKVLAWGVWEGSFENKW</sequence>
<dbReference type="InterPro" id="IPR049556">
    <property type="entry name" value="PhiB"/>
</dbReference>
<dbReference type="Proteomes" id="UP000256328">
    <property type="component" value="Unassembled WGS sequence"/>
</dbReference>
<protein>
    <recommendedName>
        <fullName evidence="3">PEBP-like protein</fullName>
    </recommendedName>
</protein>
<dbReference type="AlphaFoldDB" id="A0A3D8RNY1"/>
<reference evidence="1 2" key="1">
    <citation type="journal article" date="2018" name="IMA Fungus">
        <title>IMA Genome-F 9: Draft genome sequence of Annulohypoxylon stygium, Aspergillus mulundensis, Berkeleyomyces basicola (syn. Thielaviopsis basicola), Ceratocystis smalleyi, two Cercospora beticola strains, Coleophoma cylindrospora, Fusarium fracticaudum, Phialophora cf. hyalina, and Morchella septimelata.</title>
        <authorList>
            <person name="Wingfield B.D."/>
            <person name="Bills G.F."/>
            <person name="Dong Y."/>
            <person name="Huang W."/>
            <person name="Nel W.J."/>
            <person name="Swalarsk-Parry B.S."/>
            <person name="Vaghefi N."/>
            <person name="Wilken P.M."/>
            <person name="An Z."/>
            <person name="de Beer Z.W."/>
            <person name="De Vos L."/>
            <person name="Chen L."/>
            <person name="Duong T.A."/>
            <person name="Gao Y."/>
            <person name="Hammerbacher A."/>
            <person name="Kikkert J.R."/>
            <person name="Li Y."/>
            <person name="Li H."/>
            <person name="Li K."/>
            <person name="Li Q."/>
            <person name="Liu X."/>
            <person name="Ma X."/>
            <person name="Naidoo K."/>
            <person name="Pethybridge S.J."/>
            <person name="Sun J."/>
            <person name="Steenkamp E.T."/>
            <person name="van der Nest M.A."/>
            <person name="van Wyk S."/>
            <person name="Wingfield M.J."/>
            <person name="Xiong C."/>
            <person name="Yue Q."/>
            <person name="Zhang X."/>
        </authorList>
    </citation>
    <scope>NUCLEOTIDE SEQUENCE [LARGE SCALE GENOMIC DNA]</scope>
    <source>
        <strain evidence="1 2">BP5796</strain>
    </source>
</reference>
<name>A0A3D8RNY1_9HELO</name>
<comment type="caution">
    <text evidence="1">The sequence shown here is derived from an EMBL/GenBank/DDBJ whole genome shotgun (WGS) entry which is preliminary data.</text>
</comment>
<organism evidence="1 2">
    <name type="scientific">Coleophoma crateriformis</name>
    <dbReference type="NCBI Taxonomy" id="565419"/>
    <lineage>
        <taxon>Eukaryota</taxon>
        <taxon>Fungi</taxon>
        <taxon>Dikarya</taxon>
        <taxon>Ascomycota</taxon>
        <taxon>Pezizomycotina</taxon>
        <taxon>Leotiomycetes</taxon>
        <taxon>Helotiales</taxon>
        <taxon>Dermateaceae</taxon>
        <taxon>Coleophoma</taxon>
    </lineage>
</organism>
<accession>A0A3D8RNY1</accession>
<dbReference type="Pfam" id="PF01161">
    <property type="entry name" value="PBP"/>
    <property type="match status" value="1"/>
</dbReference>
<dbReference type="OrthoDB" id="10251855at2759"/>
<dbReference type="InterPro" id="IPR008914">
    <property type="entry name" value="PEBP"/>
</dbReference>
<evidence type="ECO:0008006" key="3">
    <source>
        <dbReference type="Google" id="ProtNLM"/>
    </source>
</evidence>
<dbReference type="Gene3D" id="3.90.280.10">
    <property type="entry name" value="PEBP-like"/>
    <property type="match status" value="1"/>
</dbReference>
<dbReference type="SUPFAM" id="SSF49777">
    <property type="entry name" value="PEBP-like"/>
    <property type="match status" value="1"/>
</dbReference>
<gene>
    <name evidence="1" type="ORF">BP5796_06536</name>
</gene>
<evidence type="ECO:0000313" key="2">
    <source>
        <dbReference type="Proteomes" id="UP000256328"/>
    </source>
</evidence>
<proteinExistence type="predicted"/>
<evidence type="ECO:0000313" key="1">
    <source>
        <dbReference type="EMBL" id="RDW75715.1"/>
    </source>
</evidence>